<dbReference type="AlphaFoldDB" id="A0A1A9VLR6"/>
<keyword evidence="1" id="KW-1133">Transmembrane helix</keyword>
<protein>
    <submittedName>
        <fullName evidence="2">Uncharacterized protein</fullName>
    </submittedName>
</protein>
<keyword evidence="1" id="KW-0472">Membrane</keyword>
<name>A0A1A9VLR6_GLOAU</name>
<keyword evidence="1" id="KW-0812">Transmembrane</keyword>
<evidence type="ECO:0000313" key="3">
    <source>
        <dbReference type="Proteomes" id="UP000078200"/>
    </source>
</evidence>
<reference evidence="2" key="1">
    <citation type="submission" date="2020-05" db="UniProtKB">
        <authorList>
            <consortium name="EnsemblMetazoa"/>
        </authorList>
    </citation>
    <scope>IDENTIFICATION</scope>
    <source>
        <strain evidence="2">TTRI</strain>
    </source>
</reference>
<sequence>MVTNQNEKKKKKCKSRTFSLFLHLEKLMPNVYSFICTFVYMNVRICVYLWRIALHCFDVVKNYNHLLITHLAQLKYKVLTDDLQMLILKFIVQCTNALWMEGFGRLDVCTLELEMK</sequence>
<keyword evidence="3" id="KW-1185">Reference proteome</keyword>
<accession>A0A1A9VLR6</accession>
<dbReference type="VEuPathDB" id="VectorBase:GAUT041037"/>
<dbReference type="Proteomes" id="UP000078200">
    <property type="component" value="Unassembled WGS sequence"/>
</dbReference>
<proteinExistence type="predicted"/>
<evidence type="ECO:0000256" key="1">
    <source>
        <dbReference type="SAM" id="Phobius"/>
    </source>
</evidence>
<feature type="transmembrane region" description="Helical" evidence="1">
    <location>
        <begin position="31"/>
        <end position="50"/>
    </location>
</feature>
<dbReference type="EnsemblMetazoa" id="GAUT041037-RA">
    <property type="protein sequence ID" value="GAUT041037-PA"/>
    <property type="gene ID" value="GAUT041037"/>
</dbReference>
<organism evidence="2 3">
    <name type="scientific">Glossina austeni</name>
    <name type="common">Savannah tsetse fly</name>
    <dbReference type="NCBI Taxonomy" id="7395"/>
    <lineage>
        <taxon>Eukaryota</taxon>
        <taxon>Metazoa</taxon>
        <taxon>Ecdysozoa</taxon>
        <taxon>Arthropoda</taxon>
        <taxon>Hexapoda</taxon>
        <taxon>Insecta</taxon>
        <taxon>Pterygota</taxon>
        <taxon>Neoptera</taxon>
        <taxon>Endopterygota</taxon>
        <taxon>Diptera</taxon>
        <taxon>Brachycera</taxon>
        <taxon>Muscomorpha</taxon>
        <taxon>Hippoboscoidea</taxon>
        <taxon>Glossinidae</taxon>
        <taxon>Glossina</taxon>
    </lineage>
</organism>
<evidence type="ECO:0000313" key="2">
    <source>
        <dbReference type="EnsemblMetazoa" id="GAUT041037-PA"/>
    </source>
</evidence>